<keyword evidence="2" id="KW-0547">Nucleotide-binding</keyword>
<keyword evidence="4" id="KW-0067">ATP-binding</keyword>
<dbReference type="Proteomes" id="UP000184203">
    <property type="component" value="Unassembled WGS sequence"/>
</dbReference>
<protein>
    <submittedName>
        <fullName evidence="6">Diacylglycerol kinase catalytic region</fullName>
    </submittedName>
    <submittedName>
        <fullName evidence="7">Lipid kinase, YegS/Rv2252/BmrU family</fullName>
    </submittedName>
</protein>
<reference evidence="7" key="2">
    <citation type="submission" date="2016-11" db="EMBL/GenBank/DDBJ databases">
        <authorList>
            <person name="Jaros S."/>
            <person name="Januszkiewicz K."/>
            <person name="Wedrychowicz H."/>
        </authorList>
    </citation>
    <scope>NUCLEOTIDE SEQUENCE [LARGE SCALE GENOMIC DNA]</scope>
    <source>
        <strain evidence="7">DX253</strain>
    </source>
</reference>
<reference evidence="6 8" key="1">
    <citation type="journal article" date="2014" name="ISME J.">
        <title>Trehalose/2-sulfotrehalose biosynthesis and glycine-betaine uptake are widely spread mechanisms for osmoadaptation in the Halobacteriales.</title>
        <authorList>
            <person name="Youssef N.H."/>
            <person name="Savage-Ashlock K.N."/>
            <person name="McCully A.L."/>
            <person name="Luedtke B."/>
            <person name="Shaw E.I."/>
            <person name="Hoff W.D."/>
            <person name="Elshahed M.S."/>
        </authorList>
    </citation>
    <scope>NUCLEOTIDE SEQUENCE [LARGE SCALE GENOMIC DNA]</scope>
    <source>
        <strain evidence="6 8">DX253</strain>
    </source>
</reference>
<dbReference type="PATRIC" id="fig|797209.4.peg.582"/>
<dbReference type="InterPro" id="IPR016064">
    <property type="entry name" value="NAD/diacylglycerol_kinase_sf"/>
</dbReference>
<dbReference type="InterPro" id="IPR001206">
    <property type="entry name" value="Diacylglycerol_kinase_cat_dom"/>
</dbReference>
<organism evidence="6 8">
    <name type="scientific">Haladaptatus paucihalophilus DX253</name>
    <dbReference type="NCBI Taxonomy" id="797209"/>
    <lineage>
        <taxon>Archaea</taxon>
        <taxon>Methanobacteriati</taxon>
        <taxon>Methanobacteriota</taxon>
        <taxon>Stenosarchaea group</taxon>
        <taxon>Halobacteria</taxon>
        <taxon>Halobacteriales</taxon>
        <taxon>Haladaptataceae</taxon>
        <taxon>Haladaptatus</taxon>
    </lineage>
</organism>
<accession>E7QNK5</accession>
<evidence type="ECO:0000313" key="7">
    <source>
        <dbReference type="EMBL" id="SHK62529.1"/>
    </source>
</evidence>
<evidence type="ECO:0000313" key="9">
    <source>
        <dbReference type="Proteomes" id="UP000184203"/>
    </source>
</evidence>
<dbReference type="Gene3D" id="3.40.50.10330">
    <property type="entry name" value="Probable inorganic polyphosphate/atp-NAD kinase, domain 1"/>
    <property type="match status" value="1"/>
</dbReference>
<dbReference type="InterPro" id="IPR017438">
    <property type="entry name" value="ATP-NAD_kinase_N"/>
</dbReference>
<feature type="domain" description="DAGKc" evidence="5">
    <location>
        <begin position="25"/>
        <end position="146"/>
    </location>
</feature>
<dbReference type="InterPro" id="IPR045540">
    <property type="entry name" value="YegS/DAGK_C"/>
</dbReference>
<dbReference type="RefSeq" id="WP_007976878.1">
    <property type="nucleotide sequence ID" value="NZ_AEMG01000002.1"/>
</dbReference>
<keyword evidence="1" id="KW-0808">Transferase</keyword>
<dbReference type="PANTHER" id="PTHR12358">
    <property type="entry name" value="SPHINGOSINE KINASE"/>
    <property type="match status" value="1"/>
</dbReference>
<dbReference type="Proteomes" id="UP000003751">
    <property type="component" value="Unassembled WGS sequence"/>
</dbReference>
<sequence length="322" mass="34488">MKADEEGAVDDLVANEDAIEYERVVVLNPVSGNANHREQVQRLATEYDCTVLETQGEGDAREFARHAAENGAAVVAAAGGDGTIHEVVRGLDDADALDAVTFAVIPAGTGNNFAGNVGVTGIEHAFEVLDAGERRRIDLGTTNGRPFVNSCVGGLTADASHQTDPEQKARLGVLAYVVNTLRLMTDYEGLPLTIAASDEGDVTWSGDAVFVLVGNGRRFPAKGRTQANMEDGLLDVTVIEKTPTANLLQEATMRRLFGSETENVTHLKTPALEIAVEQDSPVEFSLDGEKGEWDGLTLGVRPRTMELCVGEEYERYPENSGE</sequence>
<dbReference type="SMART" id="SM00046">
    <property type="entry name" value="DAGKc"/>
    <property type="match status" value="1"/>
</dbReference>
<evidence type="ECO:0000256" key="4">
    <source>
        <dbReference type="ARBA" id="ARBA00022840"/>
    </source>
</evidence>
<dbReference type="PANTHER" id="PTHR12358:SF54">
    <property type="entry name" value="SPHINGOSINE KINASE RELATED PROTEIN"/>
    <property type="match status" value="1"/>
</dbReference>
<proteinExistence type="predicted"/>
<dbReference type="EMBL" id="FRAN01000002">
    <property type="protein sequence ID" value="SHK62529.1"/>
    <property type="molecule type" value="Genomic_DNA"/>
</dbReference>
<keyword evidence="9" id="KW-1185">Reference proteome</keyword>
<dbReference type="Pfam" id="PF00781">
    <property type="entry name" value="DAGK_cat"/>
    <property type="match status" value="1"/>
</dbReference>
<evidence type="ECO:0000313" key="8">
    <source>
        <dbReference type="Proteomes" id="UP000003751"/>
    </source>
</evidence>
<keyword evidence="3 6" id="KW-0418">Kinase</keyword>
<dbReference type="InterPro" id="IPR050187">
    <property type="entry name" value="Lipid_Phosphate_FormReg"/>
</dbReference>
<evidence type="ECO:0000256" key="1">
    <source>
        <dbReference type="ARBA" id="ARBA00022679"/>
    </source>
</evidence>
<dbReference type="PROSITE" id="PS50146">
    <property type="entry name" value="DAGK"/>
    <property type="match status" value="1"/>
</dbReference>
<dbReference type="InterPro" id="IPR005218">
    <property type="entry name" value="Diacylglycerol/lipid_kinase"/>
</dbReference>
<evidence type="ECO:0000313" key="6">
    <source>
        <dbReference type="EMBL" id="EFW94075.1"/>
    </source>
</evidence>
<dbReference type="GO" id="GO:0008654">
    <property type="term" value="P:phospholipid biosynthetic process"/>
    <property type="evidence" value="ECO:0007669"/>
    <property type="project" value="InterPro"/>
</dbReference>
<dbReference type="Gene3D" id="2.60.200.40">
    <property type="match status" value="1"/>
</dbReference>
<dbReference type="EMBL" id="AEMG01000002">
    <property type="protein sequence ID" value="EFW94075.1"/>
    <property type="molecule type" value="Genomic_DNA"/>
</dbReference>
<evidence type="ECO:0000259" key="5">
    <source>
        <dbReference type="PROSITE" id="PS50146"/>
    </source>
</evidence>
<reference evidence="9" key="3">
    <citation type="submission" date="2016-11" db="EMBL/GenBank/DDBJ databases">
        <authorList>
            <person name="Varghese N."/>
            <person name="Submissions S."/>
        </authorList>
    </citation>
    <scope>NUCLEOTIDE SEQUENCE [LARGE SCALE GENOMIC DNA]</scope>
    <source>
        <strain evidence="9">DX253</strain>
    </source>
</reference>
<dbReference type="eggNOG" id="arCOG08932">
    <property type="taxonomic scope" value="Archaea"/>
</dbReference>
<gene>
    <name evidence="7" type="ORF">SAMN05444342_1892</name>
    <name evidence="6" type="ORF">ZOD2009_02990</name>
</gene>
<name>E7QNK5_HALPU</name>
<dbReference type="AlphaFoldDB" id="E7QNK5"/>
<dbReference type="GO" id="GO:0016301">
    <property type="term" value="F:kinase activity"/>
    <property type="evidence" value="ECO:0007669"/>
    <property type="project" value="UniProtKB-KW"/>
</dbReference>
<dbReference type="GO" id="GO:0005524">
    <property type="term" value="F:ATP binding"/>
    <property type="evidence" value="ECO:0007669"/>
    <property type="project" value="UniProtKB-KW"/>
</dbReference>
<dbReference type="Pfam" id="PF19279">
    <property type="entry name" value="YegS_C"/>
    <property type="match status" value="1"/>
</dbReference>
<dbReference type="OrthoDB" id="57577at2157"/>
<dbReference type="NCBIfam" id="TIGR00147">
    <property type="entry name" value="YegS/Rv2252/BmrU family lipid kinase"/>
    <property type="match status" value="1"/>
</dbReference>
<dbReference type="STRING" id="797209.GCA_000376445_01621"/>
<evidence type="ECO:0000256" key="2">
    <source>
        <dbReference type="ARBA" id="ARBA00022741"/>
    </source>
</evidence>
<dbReference type="SUPFAM" id="SSF111331">
    <property type="entry name" value="NAD kinase/diacylglycerol kinase-like"/>
    <property type="match status" value="1"/>
</dbReference>
<evidence type="ECO:0000256" key="3">
    <source>
        <dbReference type="ARBA" id="ARBA00022777"/>
    </source>
</evidence>